<dbReference type="EMBL" id="CP130472">
    <property type="protein sequence ID" value="WLS44060.1"/>
    <property type="molecule type" value="Genomic_DNA"/>
</dbReference>
<evidence type="ECO:0000313" key="5">
    <source>
        <dbReference type="EMBL" id="WLS44060.1"/>
    </source>
</evidence>
<dbReference type="GO" id="GO:0016887">
    <property type="term" value="F:ATP hydrolysis activity"/>
    <property type="evidence" value="ECO:0007669"/>
    <property type="project" value="InterPro"/>
</dbReference>
<dbReference type="PROSITE" id="PS50893">
    <property type="entry name" value="ABC_TRANSPORTER_2"/>
    <property type="match status" value="1"/>
</dbReference>
<keyword evidence="6" id="KW-1185">Reference proteome</keyword>
<evidence type="ECO:0000256" key="3">
    <source>
        <dbReference type="ARBA" id="ARBA00022840"/>
    </source>
</evidence>
<dbReference type="GO" id="GO:0005524">
    <property type="term" value="F:ATP binding"/>
    <property type="evidence" value="ECO:0007669"/>
    <property type="project" value="UniProtKB-KW"/>
</dbReference>
<dbReference type="InterPro" id="IPR050166">
    <property type="entry name" value="ABC_transporter_ATP-bind"/>
</dbReference>
<dbReference type="InterPro" id="IPR017871">
    <property type="entry name" value="ABC_transporter-like_CS"/>
</dbReference>
<dbReference type="SMART" id="SM00382">
    <property type="entry name" value="AAA"/>
    <property type="match status" value="1"/>
</dbReference>
<keyword evidence="3 5" id="KW-0067">ATP-binding</keyword>
<dbReference type="SUPFAM" id="SSF52540">
    <property type="entry name" value="P-loop containing nucleoside triphosphate hydrolases"/>
    <property type="match status" value="1"/>
</dbReference>
<dbReference type="CDD" id="cd03293">
    <property type="entry name" value="ABC_NrtD_SsuB_transporters"/>
    <property type="match status" value="1"/>
</dbReference>
<sequence length="265" mass="28920">MSAIKVEGVSKVFAGAGGQSMLALSDVSLDIADGEFVVLLGPSGCGKTTLLRIIGQLESPTVGRVRIDHGDRQENADRPLGFVFQEATLMPWRSTGANVALPLEMAGVGRREREEKVREMLALVGLPEAANKLPHQLSGGMRQRVSIARALAHDPQVLLMDEPFGALDAQTRDMMNAELQRIWLENRKTVVFVTHSVSEAVFLADRIVMLGTKPGHIHSITEVTLPRPRTLAMTESAEFRSLATELRRQIGEVQQDNDIRPAVSA</sequence>
<dbReference type="AlphaFoldDB" id="A0AAJ6HN90"/>
<reference evidence="5 6" key="1">
    <citation type="submission" date="2023-07" db="EMBL/GenBank/DDBJ databases">
        <title>Micromonospora profundi TRM 95458 converts glycerol to a new osmotic compound.</title>
        <authorList>
            <person name="Lu D."/>
        </authorList>
    </citation>
    <scope>NUCLEOTIDE SEQUENCE [LARGE SCALE GENOMIC DNA]</scope>
    <source>
        <strain evidence="5 6">TRM95458</strain>
    </source>
</reference>
<dbReference type="Proteomes" id="UP001235874">
    <property type="component" value="Chromosome"/>
</dbReference>
<evidence type="ECO:0000256" key="1">
    <source>
        <dbReference type="ARBA" id="ARBA00022448"/>
    </source>
</evidence>
<accession>A0AAJ6HN90</accession>
<protein>
    <submittedName>
        <fullName evidence="5">ABC transporter ATP-binding protein</fullName>
    </submittedName>
</protein>
<organism evidence="5 6">
    <name type="scientific">Micromonospora profundi</name>
    <dbReference type="NCBI Taxonomy" id="1420889"/>
    <lineage>
        <taxon>Bacteria</taxon>
        <taxon>Bacillati</taxon>
        <taxon>Actinomycetota</taxon>
        <taxon>Actinomycetes</taxon>
        <taxon>Micromonosporales</taxon>
        <taxon>Micromonosporaceae</taxon>
        <taxon>Micromonospora</taxon>
    </lineage>
</organism>
<dbReference type="PANTHER" id="PTHR42788">
    <property type="entry name" value="TAURINE IMPORT ATP-BINDING PROTEIN-RELATED"/>
    <property type="match status" value="1"/>
</dbReference>
<evidence type="ECO:0000313" key="6">
    <source>
        <dbReference type="Proteomes" id="UP001235874"/>
    </source>
</evidence>
<feature type="domain" description="ABC transporter" evidence="4">
    <location>
        <begin position="4"/>
        <end position="237"/>
    </location>
</feature>
<dbReference type="InterPro" id="IPR027417">
    <property type="entry name" value="P-loop_NTPase"/>
</dbReference>
<dbReference type="PROSITE" id="PS00211">
    <property type="entry name" value="ABC_TRANSPORTER_1"/>
    <property type="match status" value="1"/>
</dbReference>
<dbReference type="Gene3D" id="3.40.50.300">
    <property type="entry name" value="P-loop containing nucleotide triphosphate hydrolases"/>
    <property type="match status" value="1"/>
</dbReference>
<dbReference type="KEGG" id="mprn:Q3V37_22000"/>
<evidence type="ECO:0000259" key="4">
    <source>
        <dbReference type="PROSITE" id="PS50893"/>
    </source>
</evidence>
<dbReference type="InterPro" id="IPR003439">
    <property type="entry name" value="ABC_transporter-like_ATP-bd"/>
</dbReference>
<keyword evidence="2" id="KW-0547">Nucleotide-binding</keyword>
<evidence type="ECO:0000256" key="2">
    <source>
        <dbReference type="ARBA" id="ARBA00022741"/>
    </source>
</evidence>
<dbReference type="InterPro" id="IPR003593">
    <property type="entry name" value="AAA+_ATPase"/>
</dbReference>
<name>A0AAJ6HN90_9ACTN</name>
<gene>
    <name evidence="5" type="ORF">Q3V37_22000</name>
</gene>
<dbReference type="RefSeq" id="WP_053661120.1">
    <property type="nucleotide sequence ID" value="NZ_CP130472.1"/>
</dbReference>
<keyword evidence="1" id="KW-0813">Transport</keyword>
<proteinExistence type="predicted"/>
<dbReference type="Pfam" id="PF00005">
    <property type="entry name" value="ABC_tran"/>
    <property type="match status" value="1"/>
</dbReference>
<dbReference type="PANTHER" id="PTHR42788:SF13">
    <property type="entry name" value="ALIPHATIC SULFONATES IMPORT ATP-BINDING PROTEIN SSUB"/>
    <property type="match status" value="1"/>
</dbReference>